<dbReference type="OMA" id="SSIWNCE"/>
<protein>
    <recommendedName>
        <fullName evidence="3">Reverse transcriptase domain-containing protein</fullName>
    </recommendedName>
</protein>
<keyword evidence="2" id="KW-1185">Reference proteome</keyword>
<reference evidence="1" key="2">
    <citation type="submission" date="2015-06" db="UniProtKB">
        <authorList>
            <consortium name="EnsemblMetazoa"/>
        </authorList>
    </citation>
    <scope>IDENTIFICATION</scope>
</reference>
<dbReference type="STRING" id="36166.T1GPE4"/>
<organism evidence="1 2">
    <name type="scientific">Megaselia scalaris</name>
    <name type="common">Humpbacked fly</name>
    <name type="synonym">Phora scalaris</name>
    <dbReference type="NCBI Taxonomy" id="36166"/>
    <lineage>
        <taxon>Eukaryota</taxon>
        <taxon>Metazoa</taxon>
        <taxon>Ecdysozoa</taxon>
        <taxon>Arthropoda</taxon>
        <taxon>Hexapoda</taxon>
        <taxon>Insecta</taxon>
        <taxon>Pterygota</taxon>
        <taxon>Neoptera</taxon>
        <taxon>Endopterygota</taxon>
        <taxon>Diptera</taxon>
        <taxon>Brachycera</taxon>
        <taxon>Muscomorpha</taxon>
        <taxon>Platypezoidea</taxon>
        <taxon>Phoridae</taxon>
        <taxon>Megaseliini</taxon>
        <taxon>Megaselia</taxon>
    </lineage>
</organism>
<sequence length="157" mass="18658">MGKLKKRRFEKQHFEELEFMRDRNQPRKFYENVNKPRRNYTPVGSACNDRNGDPITNKKEVLIRWEEFFSELLNGNKQHSEEQTPFVFQNNKSAGSDGIPAELLKAAGAIFNHVFHRLLSNVWISEKMPEEWNVSICPVHKKTFHLHNWGFYLFVLH</sequence>
<dbReference type="Proteomes" id="UP000015102">
    <property type="component" value="Unassembled WGS sequence"/>
</dbReference>
<evidence type="ECO:0000313" key="1">
    <source>
        <dbReference type="EnsemblMetazoa" id="MESCA005472-PA"/>
    </source>
</evidence>
<dbReference type="EMBL" id="CAQQ02104183">
    <property type="status" value="NOT_ANNOTATED_CDS"/>
    <property type="molecule type" value="Genomic_DNA"/>
</dbReference>
<evidence type="ECO:0000313" key="2">
    <source>
        <dbReference type="Proteomes" id="UP000015102"/>
    </source>
</evidence>
<accession>T1GPE4</accession>
<dbReference type="HOGENOM" id="CLU_1679952_0_0_1"/>
<dbReference type="AlphaFoldDB" id="T1GPE4"/>
<evidence type="ECO:0008006" key="3">
    <source>
        <dbReference type="Google" id="ProtNLM"/>
    </source>
</evidence>
<reference evidence="2" key="1">
    <citation type="submission" date="2013-02" db="EMBL/GenBank/DDBJ databases">
        <authorList>
            <person name="Hughes D."/>
        </authorList>
    </citation>
    <scope>NUCLEOTIDE SEQUENCE</scope>
    <source>
        <strain>Durham</strain>
        <strain evidence="2">NC isolate 2 -- Noor lab</strain>
    </source>
</reference>
<proteinExistence type="predicted"/>
<dbReference type="EnsemblMetazoa" id="MESCA005472-RA">
    <property type="protein sequence ID" value="MESCA005472-PA"/>
    <property type="gene ID" value="MESCA005472"/>
</dbReference>
<name>T1GPE4_MEGSC</name>
<dbReference type="EMBL" id="CAQQ02104182">
    <property type="status" value="NOT_ANNOTATED_CDS"/>
    <property type="molecule type" value="Genomic_DNA"/>
</dbReference>